<feature type="non-terminal residue" evidence="1">
    <location>
        <position position="1"/>
    </location>
</feature>
<keyword evidence="2" id="KW-1185">Reference proteome</keyword>
<protein>
    <submittedName>
        <fullName evidence="1">Uncharacterized protein</fullName>
    </submittedName>
</protein>
<name>A0A0J8BG96_BETVV</name>
<gene>
    <name evidence="1" type="ORF">BVRB_042380</name>
</gene>
<organism evidence="1 2">
    <name type="scientific">Beta vulgaris subsp. vulgaris</name>
    <name type="common">Beet</name>
    <dbReference type="NCBI Taxonomy" id="3555"/>
    <lineage>
        <taxon>Eukaryota</taxon>
        <taxon>Viridiplantae</taxon>
        <taxon>Streptophyta</taxon>
        <taxon>Embryophyta</taxon>
        <taxon>Tracheophyta</taxon>
        <taxon>Spermatophyta</taxon>
        <taxon>Magnoliopsida</taxon>
        <taxon>eudicotyledons</taxon>
        <taxon>Gunneridae</taxon>
        <taxon>Pentapetalae</taxon>
        <taxon>Caryophyllales</taxon>
        <taxon>Chenopodiaceae</taxon>
        <taxon>Betoideae</taxon>
        <taxon>Beta</taxon>
    </lineage>
</organism>
<accession>A0A0J8BG96</accession>
<dbReference type="EMBL" id="KQ121593">
    <property type="protein sequence ID" value="KMS64815.1"/>
    <property type="molecule type" value="Genomic_DNA"/>
</dbReference>
<dbReference type="Gramene" id="KMS64815">
    <property type="protein sequence ID" value="KMS64815"/>
    <property type="gene ID" value="BVRB_042380"/>
</dbReference>
<reference evidence="1 2" key="1">
    <citation type="journal article" date="2014" name="Nature">
        <title>The genome of the recently domesticated crop plant sugar beet (Beta vulgaris).</title>
        <authorList>
            <person name="Dohm J.C."/>
            <person name="Minoche A.E."/>
            <person name="Holtgrawe D."/>
            <person name="Capella-Gutierrez S."/>
            <person name="Zakrzewski F."/>
            <person name="Tafer H."/>
            <person name="Rupp O."/>
            <person name="Sorensen T.R."/>
            <person name="Stracke R."/>
            <person name="Reinhardt R."/>
            <person name="Goesmann A."/>
            <person name="Kraft T."/>
            <person name="Schulz B."/>
            <person name="Stadler P.F."/>
            <person name="Schmidt T."/>
            <person name="Gabaldon T."/>
            <person name="Lehrach H."/>
            <person name="Weisshaar B."/>
            <person name="Himmelbauer H."/>
        </authorList>
    </citation>
    <scope>NUCLEOTIDE SEQUENCE [LARGE SCALE GENOMIC DNA]</scope>
    <source>
        <tissue evidence="1">Taproot</tissue>
    </source>
</reference>
<evidence type="ECO:0000313" key="1">
    <source>
        <dbReference type="EMBL" id="KMS64815.1"/>
    </source>
</evidence>
<dbReference type="Proteomes" id="UP000035740">
    <property type="component" value="Unassembled WGS sequence"/>
</dbReference>
<feature type="non-terminal residue" evidence="1">
    <location>
        <position position="66"/>
    </location>
</feature>
<proteinExistence type="predicted"/>
<dbReference type="AlphaFoldDB" id="A0A0J8BG96"/>
<sequence length="66" mass="7293">GRWDVLSEALDDRDYTLANLQIYTSQLVQQLVENCDDSALKTGLIEILNSSPIELCSPDVPEPSLS</sequence>
<evidence type="ECO:0000313" key="2">
    <source>
        <dbReference type="Proteomes" id="UP000035740"/>
    </source>
</evidence>